<evidence type="ECO:0000313" key="17">
    <source>
        <dbReference type="EMBL" id="BBO86127.1"/>
    </source>
</evidence>
<dbReference type="EMBL" id="AP021876">
    <property type="protein sequence ID" value="BBO86170.1"/>
    <property type="molecule type" value="Genomic_DNA"/>
</dbReference>
<evidence type="ECO:0000313" key="5">
    <source>
        <dbReference type="EMBL" id="BBO80907.1"/>
    </source>
</evidence>
<dbReference type="EMBL" id="AP021876">
    <property type="protein sequence ID" value="BBO83314.1"/>
    <property type="molecule type" value="Genomic_DNA"/>
</dbReference>
<dbReference type="KEGG" id="dov:DSCO28_66930"/>
<dbReference type="KEGG" id="dov:DSCO28_03250"/>
<evidence type="ECO:0000313" key="13">
    <source>
        <dbReference type="EMBL" id="BBO85042.1"/>
    </source>
</evidence>
<dbReference type="EMBL" id="AP021876">
    <property type="protein sequence ID" value="BBO80907.1"/>
    <property type="molecule type" value="Genomic_DNA"/>
</dbReference>
<dbReference type="EMBL" id="AP021876">
    <property type="protein sequence ID" value="BBO82703.1"/>
    <property type="molecule type" value="Genomic_DNA"/>
</dbReference>
<dbReference type="EMBL" id="AP021876">
    <property type="protein sequence ID" value="BBO86166.1"/>
    <property type="molecule type" value="Genomic_DNA"/>
</dbReference>
<evidence type="ECO:0000313" key="12">
    <source>
        <dbReference type="EMBL" id="BBO85008.1"/>
    </source>
</evidence>
<dbReference type="EMBL" id="AP021876">
    <property type="protein sequence ID" value="BBO86435.1"/>
    <property type="molecule type" value="Genomic_DNA"/>
</dbReference>
<dbReference type="KEGG" id="dov:DSCO28_01910"/>
<reference evidence="9 22" key="1">
    <citation type="submission" date="2019-11" db="EMBL/GenBank/DDBJ databases">
        <title>Comparative genomics of hydrocarbon-degrading Desulfosarcina strains.</title>
        <authorList>
            <person name="Watanabe M."/>
            <person name="Kojima H."/>
            <person name="Fukui M."/>
        </authorList>
    </citation>
    <scope>NUCLEOTIDE SEQUENCE [LARGE SCALE GENOMIC DNA]</scope>
    <source>
        <strain evidence="9 22">28bB2T</strain>
    </source>
</reference>
<dbReference type="KEGG" id="dov:DSCO28_32690"/>
<evidence type="ECO:0000313" key="15">
    <source>
        <dbReference type="EMBL" id="BBO85749.1"/>
    </source>
</evidence>
<evidence type="ECO:0000313" key="8">
    <source>
        <dbReference type="EMBL" id="BBO82703.1"/>
    </source>
</evidence>
<dbReference type="KEGG" id="dov:DSCO28_56080"/>
<sequence>MRVPQLRCGPEADCGAGLGQTLKKRGCWHYCIENAADSLSQTKIAGLMLNPCRAVMKSLTTDRENLSNLIT</sequence>
<accession>A0A5K7ZT02</accession>
<dbReference type="EMBL" id="AP021876">
    <property type="protein sequence ID" value="BBO79759.1"/>
    <property type="molecule type" value="Genomic_DNA"/>
</dbReference>
<protein>
    <submittedName>
        <fullName evidence="9">Uncharacterized protein</fullName>
    </submittedName>
</protein>
<dbReference type="EMBL" id="AP021876">
    <property type="protein sequence ID" value="BBO85042.1"/>
    <property type="molecule type" value="Genomic_DNA"/>
</dbReference>
<dbReference type="KEGG" id="dov:DSCO28_18340"/>
<evidence type="ECO:0000313" key="21">
    <source>
        <dbReference type="EMBL" id="BBO86435.1"/>
    </source>
</evidence>
<dbReference type="AlphaFoldDB" id="A0A5K7ZT02"/>
<gene>
    <name evidence="1" type="ORF">DSCO28_01910</name>
    <name evidence="2" type="ORF">DSCO28_03250</name>
    <name evidence="3" type="ORF">DSCO28_10090</name>
    <name evidence="4" type="ORF">DSCO28_14210</name>
    <name evidence="5" type="ORF">DSCO28_14730</name>
    <name evidence="6" type="ORF">DSCO28_18340</name>
    <name evidence="7" type="ORF">DSCO28_24260</name>
    <name evidence="8" type="ORF">DSCO28_32690</name>
    <name evidence="9" type="ORF">DSCO28_38800</name>
    <name evidence="10" type="ORF">DSCO28_39420</name>
    <name evidence="11" type="ORF">DSCO28_54610</name>
    <name evidence="12" type="ORF">DSCO28_55740</name>
    <name evidence="13" type="ORF">DSCO28_56080</name>
    <name evidence="14" type="ORF">DSCO28_57660</name>
    <name evidence="15" type="ORF">DSCO28_63150</name>
    <name evidence="16" type="ORF">DSCO28_64420</name>
    <name evidence="17" type="ORF">DSCO28_66930</name>
    <name evidence="18" type="ORF">DSCO28_67040</name>
    <name evidence="19" type="ORF">DSCO28_67320</name>
    <name evidence="20" type="ORF">DSCO28_67360</name>
    <name evidence="21" type="ORF">DSCO28_70010</name>
</gene>
<dbReference type="KEGG" id="dov:DSCO28_55740"/>
<dbReference type="EMBL" id="AP021876">
    <property type="protein sequence ID" value="BBO81860.1"/>
    <property type="molecule type" value="Genomic_DNA"/>
</dbReference>
<dbReference type="KEGG" id="dov:DSCO28_14730"/>
<dbReference type="Proteomes" id="UP000425960">
    <property type="component" value="Chromosome"/>
</dbReference>
<evidence type="ECO:0000313" key="14">
    <source>
        <dbReference type="EMBL" id="BBO85200.1"/>
    </source>
</evidence>
<dbReference type="KEGG" id="dov:DSCO28_39420"/>
<dbReference type="KEGG" id="dov:DSCO28_70010"/>
<dbReference type="EMBL" id="AP021876">
    <property type="protein sequence ID" value="BBO80443.1"/>
    <property type="molecule type" value="Genomic_DNA"/>
</dbReference>
<dbReference type="EMBL" id="AP021876">
    <property type="protein sequence ID" value="BBO79625.1"/>
    <property type="molecule type" value="Genomic_DNA"/>
</dbReference>
<dbReference type="EMBL" id="AP021876">
    <property type="protein sequence ID" value="BBO84895.1"/>
    <property type="molecule type" value="Genomic_DNA"/>
</dbReference>
<proteinExistence type="predicted"/>
<dbReference type="KEGG" id="dov:DSCO28_63150"/>
<evidence type="ECO:0000313" key="9">
    <source>
        <dbReference type="EMBL" id="BBO83314.1"/>
    </source>
</evidence>
<evidence type="ECO:0000313" key="7">
    <source>
        <dbReference type="EMBL" id="BBO81860.1"/>
    </source>
</evidence>
<organism evidence="9 22">
    <name type="scientific">Desulfosarcina ovata subsp. sediminis</name>
    <dbReference type="NCBI Taxonomy" id="885957"/>
    <lineage>
        <taxon>Bacteria</taxon>
        <taxon>Pseudomonadati</taxon>
        <taxon>Thermodesulfobacteriota</taxon>
        <taxon>Desulfobacteria</taxon>
        <taxon>Desulfobacterales</taxon>
        <taxon>Desulfosarcinaceae</taxon>
        <taxon>Desulfosarcina</taxon>
    </lineage>
</organism>
<evidence type="ECO:0000313" key="18">
    <source>
        <dbReference type="EMBL" id="BBO86138.1"/>
    </source>
</evidence>
<dbReference type="KEGG" id="dov:DSCO28_57660"/>
<evidence type="ECO:0000313" key="10">
    <source>
        <dbReference type="EMBL" id="BBO83376.1"/>
    </source>
</evidence>
<name>A0A5K7ZT02_9BACT</name>
<dbReference type="KEGG" id="dov:DSCO28_38800"/>
<dbReference type="EMBL" id="AP021876">
    <property type="protein sequence ID" value="BBO85200.1"/>
    <property type="molecule type" value="Genomic_DNA"/>
</dbReference>
<dbReference type="KEGG" id="dov:DSCO28_24260"/>
<evidence type="ECO:0000313" key="3">
    <source>
        <dbReference type="EMBL" id="BBO80443.1"/>
    </source>
</evidence>
<dbReference type="KEGG" id="dov:DSCO28_64420"/>
<dbReference type="KEGG" id="dov:DSCO28_10090"/>
<dbReference type="KEGG" id="dov:DSCO28_54610"/>
<evidence type="ECO:0000313" key="4">
    <source>
        <dbReference type="EMBL" id="BBO80855.1"/>
    </source>
</evidence>
<evidence type="ECO:0000313" key="1">
    <source>
        <dbReference type="EMBL" id="BBO79625.1"/>
    </source>
</evidence>
<dbReference type="EMBL" id="AP021876">
    <property type="protein sequence ID" value="BBO85876.1"/>
    <property type="molecule type" value="Genomic_DNA"/>
</dbReference>
<dbReference type="EMBL" id="AP021876">
    <property type="protein sequence ID" value="BBO86138.1"/>
    <property type="molecule type" value="Genomic_DNA"/>
</dbReference>
<evidence type="ECO:0000313" key="2">
    <source>
        <dbReference type="EMBL" id="BBO79759.1"/>
    </source>
</evidence>
<dbReference type="KEGG" id="dov:DSCO28_67360"/>
<dbReference type="KEGG" id="dov:DSCO28_67040"/>
<dbReference type="EMBL" id="AP021876">
    <property type="protein sequence ID" value="BBO81268.1"/>
    <property type="molecule type" value="Genomic_DNA"/>
</dbReference>
<dbReference type="EMBL" id="AP021876">
    <property type="protein sequence ID" value="BBO80855.1"/>
    <property type="molecule type" value="Genomic_DNA"/>
</dbReference>
<evidence type="ECO:0000313" key="20">
    <source>
        <dbReference type="EMBL" id="BBO86170.1"/>
    </source>
</evidence>
<evidence type="ECO:0000313" key="16">
    <source>
        <dbReference type="EMBL" id="BBO85876.1"/>
    </source>
</evidence>
<evidence type="ECO:0000313" key="22">
    <source>
        <dbReference type="Proteomes" id="UP000425960"/>
    </source>
</evidence>
<evidence type="ECO:0000313" key="11">
    <source>
        <dbReference type="EMBL" id="BBO84895.1"/>
    </source>
</evidence>
<evidence type="ECO:0000313" key="6">
    <source>
        <dbReference type="EMBL" id="BBO81268.1"/>
    </source>
</evidence>
<dbReference type="EMBL" id="AP021876">
    <property type="protein sequence ID" value="BBO85008.1"/>
    <property type="molecule type" value="Genomic_DNA"/>
</dbReference>
<dbReference type="EMBL" id="AP021876">
    <property type="protein sequence ID" value="BBO85749.1"/>
    <property type="molecule type" value="Genomic_DNA"/>
</dbReference>
<dbReference type="KEGG" id="dov:DSCO28_67320"/>
<dbReference type="EMBL" id="AP021876">
    <property type="protein sequence ID" value="BBO86127.1"/>
    <property type="molecule type" value="Genomic_DNA"/>
</dbReference>
<evidence type="ECO:0000313" key="19">
    <source>
        <dbReference type="EMBL" id="BBO86166.1"/>
    </source>
</evidence>
<dbReference type="KEGG" id="dov:DSCO28_14210"/>
<dbReference type="EMBL" id="AP021876">
    <property type="protein sequence ID" value="BBO83376.1"/>
    <property type="molecule type" value="Genomic_DNA"/>
</dbReference>